<organism evidence="2 3">
    <name type="scientific">Paenibacillus arenilitoris</name>
    <dbReference type="NCBI Taxonomy" id="2772299"/>
    <lineage>
        <taxon>Bacteria</taxon>
        <taxon>Bacillati</taxon>
        <taxon>Bacillota</taxon>
        <taxon>Bacilli</taxon>
        <taxon>Bacillales</taxon>
        <taxon>Paenibacillaceae</taxon>
        <taxon>Paenibacillus</taxon>
    </lineage>
</organism>
<sequence length="349" mass="40434">MLRIENGCLTDWRCDPIGSPNGNFVTGGVYRISGNTEVGNGAVLSWTLILKVVIADPKRDDPVHYNYWRREVMAYQSGALRRLPAQFIVPECYAVDEKDDGLVWLWLEDMKHEPRAWERNDYAYAAEKLGEFQAAYLHGQPLPEWPWVNRGWMRSWINECKNYRTMPRTEDWTAASERVYALLDPFRELEGSIVDWLAALDRLPKTFAHQDYYELNILWHADRCQERRIALIDWQFASISGIGEDLGRFLGLSVSVGQVPIDQFGEYRELLLSSYLKGMRDAGWRGDETLPRFGYLAAFALRSVWEVPKLLQKLAQDEHSSESLRLLQIAEYQLEAGIEAERLRKRLGL</sequence>
<gene>
    <name evidence="2" type="ORF">IDH41_10820</name>
</gene>
<feature type="domain" description="Aminoglycoside phosphotransferase" evidence="1">
    <location>
        <begin position="80"/>
        <end position="268"/>
    </location>
</feature>
<evidence type="ECO:0000313" key="2">
    <source>
        <dbReference type="EMBL" id="MBD2869073.1"/>
    </source>
</evidence>
<name>A0A927H600_9BACL</name>
<evidence type="ECO:0000313" key="3">
    <source>
        <dbReference type="Proteomes" id="UP000632125"/>
    </source>
</evidence>
<protein>
    <submittedName>
        <fullName evidence="2">Phosphotransferase</fullName>
    </submittedName>
</protein>
<proteinExistence type="predicted"/>
<dbReference type="Proteomes" id="UP000632125">
    <property type="component" value="Unassembled WGS sequence"/>
</dbReference>
<dbReference type="Pfam" id="PF01636">
    <property type="entry name" value="APH"/>
    <property type="match status" value="1"/>
</dbReference>
<dbReference type="EMBL" id="JACXIY010000013">
    <property type="protein sequence ID" value="MBD2869073.1"/>
    <property type="molecule type" value="Genomic_DNA"/>
</dbReference>
<comment type="caution">
    <text evidence="2">The sequence shown here is derived from an EMBL/GenBank/DDBJ whole genome shotgun (WGS) entry which is preliminary data.</text>
</comment>
<dbReference type="AlphaFoldDB" id="A0A927H600"/>
<keyword evidence="3" id="KW-1185">Reference proteome</keyword>
<accession>A0A927H600</accession>
<dbReference type="InterPro" id="IPR002575">
    <property type="entry name" value="Aminoglycoside_PTrfase"/>
</dbReference>
<dbReference type="Gene3D" id="3.90.1200.10">
    <property type="match status" value="1"/>
</dbReference>
<dbReference type="SUPFAM" id="SSF56112">
    <property type="entry name" value="Protein kinase-like (PK-like)"/>
    <property type="match status" value="1"/>
</dbReference>
<reference evidence="2" key="1">
    <citation type="submission" date="2020-09" db="EMBL/GenBank/DDBJ databases">
        <title>A novel bacterium of genus Paenibacillus, isolated from South China Sea.</title>
        <authorList>
            <person name="Huang H."/>
            <person name="Mo K."/>
            <person name="Hu Y."/>
        </authorList>
    </citation>
    <scope>NUCLEOTIDE SEQUENCE</scope>
    <source>
        <strain evidence="2">IB182493</strain>
    </source>
</reference>
<dbReference type="InterPro" id="IPR011009">
    <property type="entry name" value="Kinase-like_dom_sf"/>
</dbReference>
<evidence type="ECO:0000259" key="1">
    <source>
        <dbReference type="Pfam" id="PF01636"/>
    </source>
</evidence>